<organism evidence="2 3">
    <name type="scientific">Candidatus Glomeribacter gigasporarum BEG34</name>
    <dbReference type="NCBI Taxonomy" id="1070319"/>
    <lineage>
        <taxon>Bacteria</taxon>
        <taxon>Pseudomonadati</taxon>
        <taxon>Pseudomonadota</taxon>
        <taxon>Betaproteobacteria</taxon>
        <taxon>Burkholderiales</taxon>
        <taxon>Burkholderiaceae</taxon>
        <taxon>Candidatus Glomeribacter</taxon>
    </lineage>
</organism>
<feature type="transmembrane region" description="Helical" evidence="1">
    <location>
        <begin position="12"/>
        <end position="33"/>
    </location>
</feature>
<sequence>MTKPRSQPFPKVRSVAAWGSDAALWTLLYLWMFQHIEQAGHVFRFAMWLMSACLLLACLLMWCILSLKALDMPCKFECPTQAWKSWRRGYENVKTVIFTGAVVWMGHTVLGAVLALAGFMFYLTVTPLKKDSGNGTPIHPTSEEK</sequence>
<proteinExistence type="predicted"/>
<evidence type="ECO:0000313" key="2">
    <source>
        <dbReference type="EMBL" id="CCD29915.1"/>
    </source>
</evidence>
<feature type="transmembrane region" description="Helical" evidence="1">
    <location>
        <begin position="45"/>
        <end position="65"/>
    </location>
</feature>
<dbReference type="EMBL" id="CAFB01000051">
    <property type="protein sequence ID" value="CCD29915.1"/>
    <property type="molecule type" value="Genomic_DNA"/>
</dbReference>
<evidence type="ECO:0000313" key="3">
    <source>
        <dbReference type="Proteomes" id="UP000054051"/>
    </source>
</evidence>
<comment type="caution">
    <text evidence="2">The sequence shown here is derived from an EMBL/GenBank/DDBJ whole genome shotgun (WGS) entry which is preliminary data.</text>
</comment>
<keyword evidence="1" id="KW-1133">Transmembrane helix</keyword>
<accession>G2JAW3</accession>
<dbReference type="AlphaFoldDB" id="G2JAW3"/>
<protein>
    <recommendedName>
        <fullName evidence="4">Transmembrane protein</fullName>
    </recommendedName>
</protein>
<name>G2JAW3_9BURK</name>
<evidence type="ECO:0000256" key="1">
    <source>
        <dbReference type="SAM" id="Phobius"/>
    </source>
</evidence>
<feature type="transmembrane region" description="Helical" evidence="1">
    <location>
        <begin position="96"/>
        <end position="123"/>
    </location>
</feature>
<reference evidence="2 3" key="1">
    <citation type="submission" date="2011-08" db="EMBL/GenBank/DDBJ databases">
        <title>The genome of the obligate endobacterium of an arbuscular mycorrhizal fungus reveals an interphylum network of nutritional interactions.</title>
        <authorList>
            <person name="Ghignone S."/>
            <person name="Salvioli A."/>
            <person name="Anca I."/>
            <person name="Lumini E."/>
            <person name="Ortu G."/>
            <person name="Petiti L."/>
            <person name="Cruveiller S."/>
            <person name="Bianciotto V."/>
            <person name="Piffanelli P."/>
            <person name="Lanfranco L."/>
            <person name="Bonfante P."/>
        </authorList>
    </citation>
    <scope>NUCLEOTIDE SEQUENCE [LARGE SCALE GENOMIC DNA]</scope>
    <source>
        <strain evidence="2 3">BEG34</strain>
    </source>
</reference>
<evidence type="ECO:0008006" key="4">
    <source>
        <dbReference type="Google" id="ProtNLM"/>
    </source>
</evidence>
<keyword evidence="1" id="KW-0812">Transmembrane</keyword>
<keyword evidence="3" id="KW-1185">Reference proteome</keyword>
<dbReference type="RefSeq" id="WP_006683012.1">
    <property type="nucleotide sequence ID" value="NZ_CAFB01000051.1"/>
</dbReference>
<keyword evidence="1" id="KW-0472">Membrane</keyword>
<dbReference type="Proteomes" id="UP000054051">
    <property type="component" value="Unassembled WGS sequence"/>
</dbReference>
<gene>
    <name evidence="2" type="ORF">CAGGBEG34_330009</name>
</gene>